<feature type="region of interest" description="Disordered" evidence="3">
    <location>
        <begin position="169"/>
        <end position="190"/>
    </location>
</feature>
<dbReference type="InterPro" id="IPR052462">
    <property type="entry name" value="SLIRP/GR-RBP-like"/>
</dbReference>
<evidence type="ECO:0000313" key="5">
    <source>
        <dbReference type="EMBL" id="KAL3827315.1"/>
    </source>
</evidence>
<evidence type="ECO:0000259" key="4">
    <source>
        <dbReference type="PROSITE" id="PS50102"/>
    </source>
</evidence>
<reference evidence="5 6" key="1">
    <citation type="submission" date="2024-10" db="EMBL/GenBank/DDBJ databases">
        <title>Updated reference genomes for cyclostephanoid diatoms.</title>
        <authorList>
            <person name="Roberts W.R."/>
            <person name="Alverson A.J."/>
        </authorList>
    </citation>
    <scope>NUCLEOTIDE SEQUENCE [LARGE SCALE GENOMIC DNA]</scope>
    <source>
        <strain evidence="5 6">AJA228-03</strain>
    </source>
</reference>
<comment type="caution">
    <text evidence="5">The sequence shown here is derived from an EMBL/GenBank/DDBJ whole genome shotgun (WGS) entry which is preliminary data.</text>
</comment>
<sequence length="356" mass="39247">MRVSGSNGRNRVSKSSRLVEANNRRLRTAGRPGTINFVDPTKVFVGNLPYDAVESDLTLAFAEYWNVDATDVDRRIRSVRVIRDWKTGKGRGYGFVQFYDAMDATSAMEGINGLGAENGGGGKRRGGDDLNDVGGGIRRVGGKTKGGGNAIKKREEDLDEEGRVIYAALGGKEDGDDEGNESSSSSVVDGKKMGADLAAAAEKAARDEGIMSEDDMIAFMERGGLRGAMALTEETAGYLGVKGLYVQDDDDEDEIDGELEEESEDFDFEAYYNQNGYRDGDYGDIDIDNDEEEEDDDGSEMTYDGVFEEIYDPNEYEGLTEEEEANMAKMNREQRRAAEKRRKKRKLPFRGFGKQA</sequence>
<feature type="region of interest" description="Disordered" evidence="3">
    <location>
        <begin position="116"/>
        <end position="154"/>
    </location>
</feature>
<keyword evidence="1 2" id="KW-0694">RNA-binding</keyword>
<dbReference type="EMBL" id="JALLPB020000005">
    <property type="protein sequence ID" value="KAL3827315.1"/>
    <property type="molecule type" value="Genomic_DNA"/>
</dbReference>
<feature type="compositionally biased region" description="Gly residues" evidence="3">
    <location>
        <begin position="133"/>
        <end position="149"/>
    </location>
</feature>
<feature type="compositionally biased region" description="Acidic residues" evidence="3">
    <location>
        <begin position="282"/>
        <end position="299"/>
    </location>
</feature>
<dbReference type="SUPFAM" id="SSF54928">
    <property type="entry name" value="RNA-binding domain, RBD"/>
    <property type="match status" value="1"/>
</dbReference>
<dbReference type="InterPro" id="IPR012677">
    <property type="entry name" value="Nucleotide-bd_a/b_plait_sf"/>
</dbReference>
<dbReference type="InterPro" id="IPR000504">
    <property type="entry name" value="RRM_dom"/>
</dbReference>
<proteinExistence type="predicted"/>
<feature type="region of interest" description="Disordered" evidence="3">
    <location>
        <begin position="278"/>
        <end position="302"/>
    </location>
</feature>
<accession>A0ABD3SRS6</accession>
<dbReference type="Gene3D" id="3.30.70.330">
    <property type="match status" value="1"/>
</dbReference>
<dbReference type="Proteomes" id="UP001530377">
    <property type="component" value="Unassembled WGS sequence"/>
</dbReference>
<evidence type="ECO:0000256" key="2">
    <source>
        <dbReference type="PROSITE-ProRule" id="PRU00176"/>
    </source>
</evidence>
<feature type="region of interest" description="Disordered" evidence="3">
    <location>
        <begin position="315"/>
        <end position="356"/>
    </location>
</feature>
<feature type="compositionally biased region" description="Basic residues" evidence="3">
    <location>
        <begin position="338"/>
        <end position="348"/>
    </location>
</feature>
<dbReference type="GO" id="GO:0003723">
    <property type="term" value="F:RNA binding"/>
    <property type="evidence" value="ECO:0007669"/>
    <property type="project" value="UniProtKB-UniRule"/>
</dbReference>
<feature type="region of interest" description="Disordered" evidence="3">
    <location>
        <begin position="1"/>
        <end position="22"/>
    </location>
</feature>
<dbReference type="InterPro" id="IPR035979">
    <property type="entry name" value="RBD_domain_sf"/>
</dbReference>
<gene>
    <name evidence="5" type="ORF">ACHAXA_005061</name>
</gene>
<dbReference type="PANTHER" id="PTHR48027">
    <property type="entry name" value="HETEROGENEOUS NUCLEAR RIBONUCLEOPROTEIN 87F-RELATED"/>
    <property type="match status" value="1"/>
</dbReference>
<organism evidence="5 6">
    <name type="scientific">Cyclostephanos tholiformis</name>
    <dbReference type="NCBI Taxonomy" id="382380"/>
    <lineage>
        <taxon>Eukaryota</taxon>
        <taxon>Sar</taxon>
        <taxon>Stramenopiles</taxon>
        <taxon>Ochrophyta</taxon>
        <taxon>Bacillariophyta</taxon>
        <taxon>Coscinodiscophyceae</taxon>
        <taxon>Thalassiosirophycidae</taxon>
        <taxon>Stephanodiscales</taxon>
        <taxon>Stephanodiscaceae</taxon>
        <taxon>Cyclostephanos</taxon>
    </lineage>
</organism>
<evidence type="ECO:0000256" key="3">
    <source>
        <dbReference type="SAM" id="MobiDB-lite"/>
    </source>
</evidence>
<evidence type="ECO:0000313" key="6">
    <source>
        <dbReference type="Proteomes" id="UP001530377"/>
    </source>
</evidence>
<keyword evidence="6" id="KW-1185">Reference proteome</keyword>
<feature type="domain" description="RRM" evidence="4">
    <location>
        <begin position="41"/>
        <end position="113"/>
    </location>
</feature>
<name>A0ABD3SRS6_9STRA</name>
<feature type="compositionally biased region" description="Acidic residues" evidence="3">
    <location>
        <begin position="315"/>
        <end position="325"/>
    </location>
</feature>
<dbReference type="Pfam" id="PF00076">
    <property type="entry name" value="RRM_1"/>
    <property type="match status" value="1"/>
</dbReference>
<dbReference type="SMART" id="SM00360">
    <property type="entry name" value="RRM"/>
    <property type="match status" value="1"/>
</dbReference>
<protein>
    <recommendedName>
        <fullName evidence="4">RRM domain-containing protein</fullName>
    </recommendedName>
</protein>
<dbReference type="AlphaFoldDB" id="A0ABD3SRS6"/>
<feature type="compositionally biased region" description="Polar residues" evidence="3">
    <location>
        <begin position="1"/>
        <end position="16"/>
    </location>
</feature>
<evidence type="ECO:0000256" key="1">
    <source>
        <dbReference type="ARBA" id="ARBA00022884"/>
    </source>
</evidence>
<dbReference type="PROSITE" id="PS50102">
    <property type="entry name" value="RRM"/>
    <property type="match status" value="1"/>
</dbReference>